<dbReference type="Proteomes" id="UP000263993">
    <property type="component" value="Unassembled WGS sequence"/>
</dbReference>
<accession>A0A371BDM8</accession>
<name>A0A371BDM8_9BRAD</name>
<feature type="signal peptide" evidence="1">
    <location>
        <begin position="1"/>
        <end position="31"/>
    </location>
</feature>
<comment type="caution">
    <text evidence="2">The sequence shown here is derived from an EMBL/GenBank/DDBJ whole genome shotgun (WGS) entry which is preliminary data.</text>
</comment>
<protein>
    <submittedName>
        <fullName evidence="2">Uncharacterized protein</fullName>
    </submittedName>
</protein>
<dbReference type="AlphaFoldDB" id="A0A371BDM8"/>
<proteinExistence type="predicted"/>
<dbReference type="OrthoDB" id="6116092at2"/>
<feature type="chain" id="PRO_5017009418" evidence="1">
    <location>
        <begin position="32"/>
        <end position="193"/>
    </location>
</feature>
<gene>
    <name evidence="2" type="ORF">DXH78_13275</name>
</gene>
<keyword evidence="3" id="KW-1185">Reference proteome</keyword>
<sequence>MHRSTHHAWTAAMLRLFAIVLLLTLSAPAFAFEGENLLVSLPDGYKVDFQKKQGNAQITEMVPKAENVNAWTEMVTVQVFNGLKATPEQFRDRIAGLWAKSCPGAESAPITSAVENGYAMTMWLSSCPLNKDTGKPEFTFMKAIAGKDSFYVVQKAFKATPSKEQTATWTLYLKKVGVCDTRVAERACPAGIK</sequence>
<keyword evidence="1" id="KW-0732">Signal</keyword>
<reference evidence="3" key="1">
    <citation type="submission" date="2018-08" db="EMBL/GenBank/DDBJ databases">
        <authorList>
            <person name="Kim S.-J."/>
            <person name="Jung G.-Y."/>
        </authorList>
    </citation>
    <scope>NUCLEOTIDE SEQUENCE [LARGE SCALE GENOMIC DNA]</scope>
    <source>
        <strain evidence="3">GY_H</strain>
    </source>
</reference>
<evidence type="ECO:0000313" key="3">
    <source>
        <dbReference type="Proteomes" id="UP000263993"/>
    </source>
</evidence>
<evidence type="ECO:0000256" key="1">
    <source>
        <dbReference type="SAM" id="SignalP"/>
    </source>
</evidence>
<evidence type="ECO:0000313" key="2">
    <source>
        <dbReference type="EMBL" id="RDV05461.1"/>
    </source>
</evidence>
<dbReference type="RefSeq" id="WP_115517484.1">
    <property type="nucleotide sequence ID" value="NZ_QRGO01000001.1"/>
</dbReference>
<organism evidence="2 3">
    <name type="scientific">Undibacter mobilis</name>
    <dbReference type="NCBI Taxonomy" id="2292256"/>
    <lineage>
        <taxon>Bacteria</taxon>
        <taxon>Pseudomonadati</taxon>
        <taxon>Pseudomonadota</taxon>
        <taxon>Alphaproteobacteria</taxon>
        <taxon>Hyphomicrobiales</taxon>
        <taxon>Nitrobacteraceae</taxon>
        <taxon>Undibacter</taxon>
    </lineage>
</organism>
<dbReference type="EMBL" id="QRGO01000001">
    <property type="protein sequence ID" value="RDV05461.1"/>
    <property type="molecule type" value="Genomic_DNA"/>
</dbReference>